<keyword evidence="2" id="KW-0808">Transferase</keyword>
<dbReference type="SMART" id="SM00225">
    <property type="entry name" value="BTB"/>
    <property type="match status" value="1"/>
</dbReference>
<sequence length="327" mass="37332">MISPSGFERHPDLYFSDGDVVLAVKQTPKSEDEDEERQPKYQLFRVHKFMLKLHSPAFSNFFADADATPAEVYDGVSLAEMHGDKAEDFALLLSYLYKPSSFVFKRQSPHTPGIVSGVIRLADKYLMESLHRRLVQQVCDDWPTTLDDYDIDRAAIDVLEALPRRSVQDRIYPCGSARYPGEFVPEPISAIHFAREFGCPQILPAAFYRLSLTPAADYYEAFGFPQSHWPPTELARLATLDKETLLGYIHGCQMLAGYRPPVTRFMCDDCAEEWNLEQGPPLHSPCYQYITWLFVLTRPGSSGADKLGDRSQVHGDPLRWLWRCFDH</sequence>
<reference evidence="2" key="1">
    <citation type="submission" date="2019-10" db="EMBL/GenBank/DDBJ databases">
        <authorList>
            <person name="Nor Muhammad N."/>
        </authorList>
    </citation>
    <scope>NUCLEOTIDE SEQUENCE</scope>
</reference>
<protein>
    <submittedName>
        <fullName evidence="2">Phosphotransferase (EC)</fullName>
        <ecNumber evidence="2">2.7.1.-</ecNumber>
    </submittedName>
</protein>
<dbReference type="AlphaFoldDB" id="A0A5K1JZG9"/>
<proteinExistence type="predicted"/>
<dbReference type="GO" id="GO:0016740">
    <property type="term" value="F:transferase activity"/>
    <property type="evidence" value="ECO:0007669"/>
    <property type="project" value="UniProtKB-KW"/>
</dbReference>
<dbReference type="SUPFAM" id="SSF54695">
    <property type="entry name" value="POZ domain"/>
    <property type="match status" value="1"/>
</dbReference>
<accession>A0A5K1JZG9</accession>
<organism evidence="2">
    <name type="scientific">Ganoderma boninense</name>
    <dbReference type="NCBI Taxonomy" id="34458"/>
    <lineage>
        <taxon>Eukaryota</taxon>
        <taxon>Fungi</taxon>
        <taxon>Dikarya</taxon>
        <taxon>Basidiomycota</taxon>
        <taxon>Agaricomycotina</taxon>
        <taxon>Agaricomycetes</taxon>
        <taxon>Polyporales</taxon>
        <taxon>Polyporaceae</taxon>
        <taxon>Ganoderma</taxon>
    </lineage>
</organism>
<dbReference type="PROSITE" id="PS50097">
    <property type="entry name" value="BTB"/>
    <property type="match status" value="1"/>
</dbReference>
<dbReference type="Pfam" id="PF00651">
    <property type="entry name" value="BTB"/>
    <property type="match status" value="1"/>
</dbReference>
<dbReference type="EMBL" id="LR726564">
    <property type="protein sequence ID" value="VWO97847.1"/>
    <property type="molecule type" value="Genomic_DNA"/>
</dbReference>
<dbReference type="InterPro" id="IPR011333">
    <property type="entry name" value="SKP1/BTB/POZ_sf"/>
</dbReference>
<name>A0A5K1JZG9_9APHY</name>
<dbReference type="InterPro" id="IPR000210">
    <property type="entry name" value="BTB/POZ_dom"/>
</dbReference>
<dbReference type="EC" id="2.7.1.-" evidence="2"/>
<evidence type="ECO:0000313" key="2">
    <source>
        <dbReference type="EMBL" id="VWO97847.1"/>
    </source>
</evidence>
<dbReference type="Gene3D" id="3.30.710.10">
    <property type="entry name" value="Potassium Channel Kv1.1, Chain A"/>
    <property type="match status" value="1"/>
</dbReference>
<gene>
    <name evidence="2" type="primary">I1RAH1</name>
</gene>
<feature type="domain" description="BTB" evidence="1">
    <location>
        <begin position="18"/>
        <end position="97"/>
    </location>
</feature>
<evidence type="ECO:0000259" key="1">
    <source>
        <dbReference type="PROSITE" id="PS50097"/>
    </source>
</evidence>